<reference evidence="1" key="1">
    <citation type="submission" date="2016-06" db="UniProtKB">
        <authorList>
            <consortium name="WormBaseParasite"/>
        </authorList>
    </citation>
    <scope>IDENTIFICATION</scope>
</reference>
<dbReference type="Pfam" id="PF12796">
    <property type="entry name" value="Ank_2"/>
    <property type="match status" value="1"/>
</dbReference>
<dbReference type="InterPro" id="IPR002110">
    <property type="entry name" value="Ankyrin_rpt"/>
</dbReference>
<accession>A0A183D760</accession>
<name>A0A183D760_9BILA</name>
<protein>
    <submittedName>
        <fullName evidence="1">ANK_REP_REGION domain-containing protein</fullName>
    </submittedName>
</protein>
<dbReference type="AlphaFoldDB" id="A0A183D760"/>
<organism evidence="1">
    <name type="scientific">Gongylonema pulchrum</name>
    <dbReference type="NCBI Taxonomy" id="637853"/>
    <lineage>
        <taxon>Eukaryota</taxon>
        <taxon>Metazoa</taxon>
        <taxon>Ecdysozoa</taxon>
        <taxon>Nematoda</taxon>
        <taxon>Chromadorea</taxon>
        <taxon>Rhabditida</taxon>
        <taxon>Spirurina</taxon>
        <taxon>Spiruromorpha</taxon>
        <taxon>Spiruroidea</taxon>
        <taxon>Gongylonematidae</taxon>
        <taxon>Gongylonema</taxon>
    </lineage>
</organism>
<dbReference type="Gene3D" id="1.25.40.20">
    <property type="entry name" value="Ankyrin repeat-containing domain"/>
    <property type="match status" value="1"/>
</dbReference>
<evidence type="ECO:0000313" key="1">
    <source>
        <dbReference type="WBParaSite" id="GPUH_0000455801-mRNA-1"/>
    </source>
</evidence>
<dbReference type="InterPro" id="IPR036770">
    <property type="entry name" value="Ankyrin_rpt-contain_sf"/>
</dbReference>
<dbReference type="SUPFAM" id="SSF48403">
    <property type="entry name" value="Ankyrin repeat"/>
    <property type="match status" value="1"/>
</dbReference>
<proteinExistence type="predicted"/>
<dbReference type="WBParaSite" id="GPUH_0000455801-mRNA-1">
    <property type="protein sequence ID" value="GPUH_0000455801-mRNA-1"/>
    <property type="gene ID" value="GPUH_0000455801"/>
</dbReference>
<sequence>LQVEALNASKLKTFKKCDSSYLFSVYTDKPKDGTFYVVYVARSLNVWRTGSKEEATRLRDRLNKLKPLISALEKADSKTFPKELEQLRQSVQNNHTYGNIHHAAACNFASIIRKLCENKQHEIVVNEATTDGCFPLQIAVANEAKESVQELLRLGASATKPDCHLRNAIHYAAERDPEILEV</sequence>